<evidence type="ECO:0000313" key="3">
    <source>
        <dbReference type="Proteomes" id="UP000023152"/>
    </source>
</evidence>
<feature type="transmembrane region" description="Helical" evidence="1">
    <location>
        <begin position="95"/>
        <end position="117"/>
    </location>
</feature>
<evidence type="ECO:0008006" key="4">
    <source>
        <dbReference type="Google" id="ProtNLM"/>
    </source>
</evidence>
<gene>
    <name evidence="2" type="ORF">RFI_12599</name>
</gene>
<reference evidence="2 3" key="1">
    <citation type="journal article" date="2013" name="Curr. Biol.">
        <title>The Genome of the Foraminiferan Reticulomyxa filosa.</title>
        <authorList>
            <person name="Glockner G."/>
            <person name="Hulsmann N."/>
            <person name="Schleicher M."/>
            <person name="Noegel A.A."/>
            <person name="Eichinger L."/>
            <person name="Gallinger C."/>
            <person name="Pawlowski J."/>
            <person name="Sierra R."/>
            <person name="Euteneuer U."/>
            <person name="Pillet L."/>
            <person name="Moustafa A."/>
            <person name="Platzer M."/>
            <person name="Groth M."/>
            <person name="Szafranski K."/>
            <person name="Schliwa M."/>
        </authorList>
    </citation>
    <scope>NUCLEOTIDE SEQUENCE [LARGE SCALE GENOMIC DNA]</scope>
</reference>
<feature type="transmembrane region" description="Helical" evidence="1">
    <location>
        <begin position="203"/>
        <end position="222"/>
    </location>
</feature>
<sequence>MSELKERKNLPKHDKFEKAADQAKTIHKQAADDSHHFLFAVDSVPKFLRHGPWSPLAYLFLAVMVGYLLFKFSHAYEDFLSNVDPRIDLLESSGIWWRAAIGVYGIVIIILVCHYVGIWPMASFTMMSWSLFTLRYLLGVAYVCYPTVHHTYYGYELLRFPALLCNSMTVSIWWLILVPLLVFHMKRTHPHAITPFFKFNRSFVMINIHILNLPLSALDHIVSSRKLIYFDLWIALCIGIIYVCIYLFIMEPKGMHFYHVVLSPRPHWCVLWYTALIALFPMYWWLWNYFI</sequence>
<dbReference type="Proteomes" id="UP000023152">
    <property type="component" value="Unassembled WGS sequence"/>
</dbReference>
<organism evidence="2 3">
    <name type="scientific">Reticulomyxa filosa</name>
    <dbReference type="NCBI Taxonomy" id="46433"/>
    <lineage>
        <taxon>Eukaryota</taxon>
        <taxon>Sar</taxon>
        <taxon>Rhizaria</taxon>
        <taxon>Retaria</taxon>
        <taxon>Foraminifera</taxon>
        <taxon>Monothalamids</taxon>
        <taxon>Reticulomyxidae</taxon>
        <taxon>Reticulomyxa</taxon>
    </lineage>
</organism>
<dbReference type="OrthoDB" id="41894at2759"/>
<dbReference type="EMBL" id="ASPP01009146">
    <property type="protein sequence ID" value="ETO24554.1"/>
    <property type="molecule type" value="Genomic_DNA"/>
</dbReference>
<keyword evidence="3" id="KW-1185">Reference proteome</keyword>
<evidence type="ECO:0000313" key="2">
    <source>
        <dbReference type="EMBL" id="ETO24554.1"/>
    </source>
</evidence>
<accession>X6NFN0</accession>
<dbReference type="OMA" id="PIMAFAN"/>
<protein>
    <recommendedName>
        <fullName evidence="4">Glycerophosphocholine acyltransferase 1</fullName>
    </recommendedName>
</protein>
<feature type="transmembrane region" description="Helical" evidence="1">
    <location>
        <begin position="129"/>
        <end position="148"/>
    </location>
</feature>
<feature type="transmembrane region" description="Helical" evidence="1">
    <location>
        <begin position="270"/>
        <end position="287"/>
    </location>
</feature>
<feature type="transmembrane region" description="Helical" evidence="1">
    <location>
        <begin position="56"/>
        <end position="75"/>
    </location>
</feature>
<keyword evidence="1" id="KW-1133">Transmembrane helix</keyword>
<feature type="transmembrane region" description="Helical" evidence="1">
    <location>
        <begin position="160"/>
        <end position="183"/>
    </location>
</feature>
<proteinExistence type="predicted"/>
<dbReference type="AlphaFoldDB" id="X6NFN0"/>
<comment type="caution">
    <text evidence="2">The sequence shown here is derived from an EMBL/GenBank/DDBJ whole genome shotgun (WGS) entry which is preliminary data.</text>
</comment>
<keyword evidence="1" id="KW-0812">Transmembrane</keyword>
<name>X6NFN0_RETFI</name>
<feature type="transmembrane region" description="Helical" evidence="1">
    <location>
        <begin position="228"/>
        <end position="249"/>
    </location>
</feature>
<keyword evidence="1" id="KW-0472">Membrane</keyword>
<evidence type="ECO:0000256" key="1">
    <source>
        <dbReference type="SAM" id="Phobius"/>
    </source>
</evidence>